<proteinExistence type="predicted"/>
<comment type="caution">
    <text evidence="2">The sequence shown here is derived from an EMBL/GenBank/DDBJ whole genome shotgun (WGS) entry which is preliminary data.</text>
</comment>
<keyword evidence="1" id="KW-0812">Transmembrane</keyword>
<keyword evidence="1" id="KW-1133">Transmembrane helix</keyword>
<dbReference type="AlphaFoldDB" id="A0A972VY82"/>
<gene>
    <name evidence="2" type="ORF">HQ497_05515</name>
</gene>
<reference evidence="2" key="1">
    <citation type="submission" date="2020-05" db="EMBL/GenBank/DDBJ databases">
        <title>Sulfur intermediates as new biogeochemical hubs in an aquatic model microbial ecosystem.</title>
        <authorList>
            <person name="Vigneron A."/>
        </authorList>
    </citation>
    <scope>NUCLEOTIDE SEQUENCE</scope>
    <source>
        <strain evidence="2">Bin.250</strain>
    </source>
</reference>
<dbReference type="Pfam" id="PF07254">
    <property type="entry name" value="Cpta_toxin"/>
    <property type="match status" value="1"/>
</dbReference>
<evidence type="ECO:0000256" key="1">
    <source>
        <dbReference type="SAM" id="Phobius"/>
    </source>
</evidence>
<evidence type="ECO:0008006" key="4">
    <source>
        <dbReference type="Google" id="ProtNLM"/>
    </source>
</evidence>
<dbReference type="Proteomes" id="UP000754644">
    <property type="component" value="Unassembled WGS sequence"/>
</dbReference>
<name>A0A972VY82_9GAMM</name>
<evidence type="ECO:0000313" key="2">
    <source>
        <dbReference type="EMBL" id="NQV64807.1"/>
    </source>
</evidence>
<accession>A0A972VY82</accession>
<dbReference type="EMBL" id="JABMOJ010000205">
    <property type="protein sequence ID" value="NQV64807.1"/>
    <property type="molecule type" value="Genomic_DNA"/>
</dbReference>
<evidence type="ECO:0000313" key="3">
    <source>
        <dbReference type="Proteomes" id="UP000754644"/>
    </source>
</evidence>
<organism evidence="2 3">
    <name type="scientific">SAR86 cluster bacterium</name>
    <dbReference type="NCBI Taxonomy" id="2030880"/>
    <lineage>
        <taxon>Bacteria</taxon>
        <taxon>Pseudomonadati</taxon>
        <taxon>Pseudomonadota</taxon>
        <taxon>Gammaproteobacteria</taxon>
        <taxon>SAR86 cluster</taxon>
    </lineage>
</organism>
<dbReference type="InterPro" id="IPR009883">
    <property type="entry name" value="YgfX"/>
</dbReference>
<keyword evidence="1" id="KW-0472">Membrane</keyword>
<feature type="transmembrane region" description="Helical" evidence="1">
    <location>
        <begin position="43"/>
        <end position="61"/>
    </location>
</feature>
<sequence length="149" mass="15883">MRSPLVTQQLSLQIQASFIFCLLVTLLHGAAGLGLWLLGLPGYWTAALGFTLLTSWLAALLQNGLRCGPSAITGLRLEAGGWSLTTGQDAKTTATLLAGQVVLSWLVVMHFETSEGRRMALALLPDSLPAQSFRHVRALLRLGLVGSSD</sequence>
<feature type="transmembrane region" description="Helical" evidence="1">
    <location>
        <begin position="12"/>
        <end position="37"/>
    </location>
</feature>
<protein>
    <recommendedName>
        <fullName evidence="4">Toxin CptA</fullName>
    </recommendedName>
</protein>